<gene>
    <name evidence="1" type="ORF">cco14_10509</name>
</gene>
<dbReference type="RefSeq" id="WP_002802184.1">
    <property type="nucleotide sequence ID" value="NZ_AIMT01000175.1"/>
</dbReference>
<dbReference type="EMBL" id="AIMT01000175">
    <property type="protein sequence ID" value="EIA60309.1"/>
    <property type="molecule type" value="Genomic_DNA"/>
</dbReference>
<sequence>FSKSDSFAIRDLSRGSFAFQYGFKKAEGCQPLLVGQQHCAGEVSRMPQGEAGFLILRYLPKKAAVFPS</sequence>
<dbReference type="Proteomes" id="UP000005511">
    <property type="component" value="Unassembled WGS sequence"/>
</dbReference>
<proteinExistence type="predicted"/>
<feature type="non-terminal residue" evidence="1">
    <location>
        <position position="1"/>
    </location>
</feature>
<accession>A0ABP2NNR3</accession>
<evidence type="ECO:0000313" key="1">
    <source>
        <dbReference type="EMBL" id="EIA60309.1"/>
    </source>
</evidence>
<reference evidence="1 2" key="1">
    <citation type="submission" date="2010-09" db="EMBL/GenBank/DDBJ databases">
        <authorList>
            <person name="Richards V."/>
            <person name="Lefebure T."/>
            <person name="Suzuki H."/>
            <person name="Pavinski Bitar P."/>
            <person name="Stanhope M."/>
        </authorList>
    </citation>
    <scope>NUCLEOTIDE SEQUENCE [LARGE SCALE GENOMIC DNA]</scope>
    <source>
        <strain evidence="1 2">80352</strain>
    </source>
</reference>
<evidence type="ECO:0000313" key="2">
    <source>
        <dbReference type="Proteomes" id="UP000005511"/>
    </source>
</evidence>
<name>A0ABP2NNR3_CAMCO</name>
<protein>
    <submittedName>
        <fullName evidence="1">Uncharacterized protein</fullName>
    </submittedName>
</protein>
<organism evidence="1 2">
    <name type="scientific">Campylobacter coli 80352</name>
    <dbReference type="NCBI Taxonomy" id="887288"/>
    <lineage>
        <taxon>Bacteria</taxon>
        <taxon>Pseudomonadati</taxon>
        <taxon>Campylobacterota</taxon>
        <taxon>Epsilonproteobacteria</taxon>
        <taxon>Campylobacterales</taxon>
        <taxon>Campylobacteraceae</taxon>
        <taxon>Campylobacter</taxon>
    </lineage>
</organism>
<comment type="caution">
    <text evidence="1">The sequence shown here is derived from an EMBL/GenBank/DDBJ whole genome shotgun (WGS) entry which is preliminary data.</text>
</comment>
<keyword evidence="2" id="KW-1185">Reference proteome</keyword>